<evidence type="ECO:0000313" key="2">
    <source>
        <dbReference type="EMBL" id="KAK4291823.1"/>
    </source>
</evidence>
<feature type="region of interest" description="Disordered" evidence="1">
    <location>
        <begin position="304"/>
        <end position="327"/>
    </location>
</feature>
<feature type="compositionally biased region" description="Basic and acidic residues" evidence="1">
    <location>
        <begin position="148"/>
        <end position="187"/>
    </location>
</feature>
<feature type="compositionally biased region" description="Basic and acidic residues" evidence="1">
    <location>
        <begin position="95"/>
        <end position="114"/>
    </location>
</feature>
<dbReference type="Proteomes" id="UP001292094">
    <property type="component" value="Unassembled WGS sequence"/>
</dbReference>
<dbReference type="EMBL" id="JAWZYT010005032">
    <property type="protein sequence ID" value="KAK4291823.1"/>
    <property type="molecule type" value="Genomic_DNA"/>
</dbReference>
<evidence type="ECO:0000313" key="3">
    <source>
        <dbReference type="Proteomes" id="UP001292094"/>
    </source>
</evidence>
<feature type="compositionally biased region" description="Basic and acidic residues" evidence="1">
    <location>
        <begin position="1"/>
        <end position="81"/>
    </location>
</feature>
<feature type="compositionally biased region" description="Basic and acidic residues" evidence="1">
    <location>
        <begin position="304"/>
        <end position="319"/>
    </location>
</feature>
<evidence type="ECO:0000256" key="1">
    <source>
        <dbReference type="SAM" id="MobiDB-lite"/>
    </source>
</evidence>
<sequence length="384" mass="41435">MRKIVERKAGRKIVERKAGRKIVERKVEEDSGEKGREEDSGEKGREEDSGEKGRSNREAGDDNSTREGGSTRHPPERRESGRFPSAARLLRSLARSRDDDSSGARAREPSEPRLTRSNPSYHSEGKGLKKKNNWTSERELNNSLSPTQKERSHSFCDKASNKRRYSYHDNKSHKEEARAAARLEQQRQEVNAQQDISSISSVSSPGGPREPLPPTPPSPSSSTLTPTPIQTPTPSSIGSPPLTASPEKVHENIYENLPAHIDGTGDLTINGDITGQDAAVEISGVSVGLTKGVTKGVTRPIERAERERRSVRKLTKDSGYETSPYSESDYANIDLCSEAAAAAAVVAAAAAAGSEGDGDDVTLAPESELAASTTLDTTDPAATR</sequence>
<comment type="caution">
    <text evidence="2">The sequence shown here is derived from an EMBL/GenBank/DDBJ whole genome shotgun (WGS) entry which is preliminary data.</text>
</comment>
<keyword evidence="3" id="KW-1185">Reference proteome</keyword>
<name>A0AAE1NKX8_9EUCA</name>
<feature type="compositionally biased region" description="Pro residues" evidence="1">
    <location>
        <begin position="208"/>
        <end position="219"/>
    </location>
</feature>
<accession>A0AAE1NKX8</accession>
<feature type="compositionally biased region" description="Low complexity" evidence="1">
    <location>
        <begin position="196"/>
        <end position="207"/>
    </location>
</feature>
<reference evidence="2" key="1">
    <citation type="submission" date="2023-11" db="EMBL/GenBank/DDBJ databases">
        <title>Genome assemblies of two species of porcelain crab, Petrolisthes cinctipes and Petrolisthes manimaculis (Anomura: Porcellanidae).</title>
        <authorList>
            <person name="Angst P."/>
        </authorList>
    </citation>
    <scope>NUCLEOTIDE SEQUENCE</scope>
    <source>
        <strain evidence="2">PB745_02</strain>
        <tissue evidence="2">Gill</tissue>
    </source>
</reference>
<feature type="compositionally biased region" description="Low complexity" evidence="1">
    <location>
        <begin position="220"/>
        <end position="242"/>
    </location>
</feature>
<feature type="region of interest" description="Disordered" evidence="1">
    <location>
        <begin position="1"/>
        <end position="253"/>
    </location>
</feature>
<dbReference type="AlphaFoldDB" id="A0AAE1NKX8"/>
<organism evidence="2 3">
    <name type="scientific">Petrolisthes manimaculis</name>
    <dbReference type="NCBI Taxonomy" id="1843537"/>
    <lineage>
        <taxon>Eukaryota</taxon>
        <taxon>Metazoa</taxon>
        <taxon>Ecdysozoa</taxon>
        <taxon>Arthropoda</taxon>
        <taxon>Crustacea</taxon>
        <taxon>Multicrustacea</taxon>
        <taxon>Malacostraca</taxon>
        <taxon>Eumalacostraca</taxon>
        <taxon>Eucarida</taxon>
        <taxon>Decapoda</taxon>
        <taxon>Pleocyemata</taxon>
        <taxon>Anomura</taxon>
        <taxon>Galatheoidea</taxon>
        <taxon>Porcellanidae</taxon>
        <taxon>Petrolisthes</taxon>
    </lineage>
</organism>
<protein>
    <submittedName>
        <fullName evidence="2">Uncharacterized protein</fullName>
    </submittedName>
</protein>
<proteinExistence type="predicted"/>
<gene>
    <name evidence="2" type="ORF">Pmani_035368</name>
</gene>
<feature type="region of interest" description="Disordered" evidence="1">
    <location>
        <begin position="354"/>
        <end position="384"/>
    </location>
</feature>